<dbReference type="GO" id="GO:0005547">
    <property type="term" value="F:phosphatidylinositol-3,4,5-trisphosphate binding"/>
    <property type="evidence" value="ECO:0007669"/>
    <property type="project" value="TreeGrafter"/>
</dbReference>
<dbReference type="InterPro" id="IPR011993">
    <property type="entry name" value="PH-like_dom_sf"/>
</dbReference>
<sequence>VLFRRDETGQTAYDIAKENGQRLIMELLYQNGGDPKTLEQDVRDENRLKEDIRLQGFLNKTGPIGKTFKRRWCILEHGALTYYINEKSNTSKGSIDRKDMYMIQAVDTERLNYSFELSTKLEDNRIFTFSSENKDDSSEWIRTIAKLMAPIAVMDHVGMIDIKLAGYAYIKESLVDEWRQTFIVFSWRIINYMNRDLKFDFIDLRKNSKTFVSSVCPADSNCILCLIFSQKCKNPVTSVVSVSLRSVYLQATLPRDTEKMYAAFLEASTGSGTTLNDQALTNENVPVIVERCITHIHMNGIEEKGIYRTAGQNSKVQELLDHFRKDAWSVSLSDYTVQDVANVLKRFLRELEDSLFERINYGSWINMAGCQDKNSRLVWYKYYLEKMPLVNFQTLKRIVLHLLRVSESETVNLMSITNLASCFAPSLLRTATDEEISIMVDLLSNADYFFN</sequence>
<accession>A0A8S3ZX90</accession>
<gene>
    <name evidence="4" type="ORF">CUNI_LOCUS17783</name>
</gene>
<dbReference type="InterPro" id="IPR001849">
    <property type="entry name" value="PH_domain"/>
</dbReference>
<dbReference type="SMART" id="SM00233">
    <property type="entry name" value="PH"/>
    <property type="match status" value="1"/>
</dbReference>
<dbReference type="InterPro" id="IPR000198">
    <property type="entry name" value="RhoGAP_dom"/>
</dbReference>
<keyword evidence="1" id="KW-0343">GTPase activation</keyword>
<evidence type="ECO:0000259" key="3">
    <source>
        <dbReference type="PROSITE" id="PS50238"/>
    </source>
</evidence>
<dbReference type="Gene3D" id="1.10.555.10">
    <property type="entry name" value="Rho GTPase activation protein"/>
    <property type="match status" value="1"/>
</dbReference>
<feature type="non-terminal residue" evidence="4">
    <location>
        <position position="451"/>
    </location>
</feature>
<organism evidence="4 5">
    <name type="scientific">Candidula unifasciata</name>
    <dbReference type="NCBI Taxonomy" id="100452"/>
    <lineage>
        <taxon>Eukaryota</taxon>
        <taxon>Metazoa</taxon>
        <taxon>Spiralia</taxon>
        <taxon>Lophotrochozoa</taxon>
        <taxon>Mollusca</taxon>
        <taxon>Gastropoda</taxon>
        <taxon>Heterobranchia</taxon>
        <taxon>Euthyneura</taxon>
        <taxon>Panpulmonata</taxon>
        <taxon>Eupulmonata</taxon>
        <taxon>Stylommatophora</taxon>
        <taxon>Helicina</taxon>
        <taxon>Helicoidea</taxon>
        <taxon>Geomitridae</taxon>
        <taxon>Candidula</taxon>
    </lineage>
</organism>
<dbReference type="PROSITE" id="PS50238">
    <property type="entry name" value="RHOGAP"/>
    <property type="match status" value="1"/>
</dbReference>
<evidence type="ECO:0000256" key="1">
    <source>
        <dbReference type="ARBA" id="ARBA00022468"/>
    </source>
</evidence>
<proteinExistence type="predicted"/>
<evidence type="ECO:0000313" key="4">
    <source>
        <dbReference type="EMBL" id="CAG5132225.1"/>
    </source>
</evidence>
<feature type="domain" description="PH" evidence="2">
    <location>
        <begin position="51"/>
        <end position="149"/>
    </location>
</feature>
<dbReference type="Pfam" id="PF00169">
    <property type="entry name" value="PH"/>
    <property type="match status" value="1"/>
</dbReference>
<dbReference type="Gene3D" id="2.30.29.30">
    <property type="entry name" value="Pleckstrin-homology domain (PH domain)/Phosphotyrosine-binding domain (PTB)"/>
    <property type="match status" value="1"/>
</dbReference>
<feature type="domain" description="Rho-GAP" evidence="3">
    <location>
        <begin position="273"/>
        <end position="451"/>
    </location>
</feature>
<dbReference type="OrthoDB" id="29546at2759"/>
<dbReference type="SMART" id="SM00324">
    <property type="entry name" value="RhoGAP"/>
    <property type="match status" value="1"/>
</dbReference>
<evidence type="ECO:0000259" key="2">
    <source>
        <dbReference type="PROSITE" id="PS50003"/>
    </source>
</evidence>
<dbReference type="GO" id="GO:0007165">
    <property type="term" value="P:signal transduction"/>
    <property type="evidence" value="ECO:0007669"/>
    <property type="project" value="InterPro"/>
</dbReference>
<dbReference type="PROSITE" id="PS50003">
    <property type="entry name" value="PH_DOMAIN"/>
    <property type="match status" value="1"/>
</dbReference>
<dbReference type="Proteomes" id="UP000678393">
    <property type="component" value="Unassembled WGS sequence"/>
</dbReference>
<dbReference type="GO" id="GO:0005096">
    <property type="term" value="F:GTPase activator activity"/>
    <property type="evidence" value="ECO:0007669"/>
    <property type="project" value="UniProtKB-KW"/>
</dbReference>
<dbReference type="AlphaFoldDB" id="A0A8S3ZX90"/>
<reference evidence="4" key="1">
    <citation type="submission" date="2021-04" db="EMBL/GenBank/DDBJ databases">
        <authorList>
            <consortium name="Molecular Ecology Group"/>
        </authorList>
    </citation>
    <scope>NUCLEOTIDE SEQUENCE</scope>
</reference>
<keyword evidence="5" id="KW-1185">Reference proteome</keyword>
<dbReference type="InterPro" id="IPR052227">
    <property type="entry name" value="Arf-Rho-GAP_ANK-PH_domain"/>
</dbReference>
<comment type="caution">
    <text evidence="4">The sequence shown here is derived from an EMBL/GenBank/DDBJ whole genome shotgun (WGS) entry which is preliminary data.</text>
</comment>
<protein>
    <submittedName>
        <fullName evidence="4">Uncharacterized protein</fullName>
    </submittedName>
</protein>
<dbReference type="Pfam" id="PF00620">
    <property type="entry name" value="RhoGAP"/>
    <property type="match status" value="1"/>
</dbReference>
<feature type="non-terminal residue" evidence="4">
    <location>
        <position position="1"/>
    </location>
</feature>
<dbReference type="SUPFAM" id="SSF48350">
    <property type="entry name" value="GTPase activation domain, GAP"/>
    <property type="match status" value="1"/>
</dbReference>
<dbReference type="PANTHER" id="PTHR45899">
    <property type="entry name" value="RHO GTPASE ACTIVATING PROTEIN AT 15B, ISOFORM C"/>
    <property type="match status" value="1"/>
</dbReference>
<evidence type="ECO:0000313" key="5">
    <source>
        <dbReference type="Proteomes" id="UP000678393"/>
    </source>
</evidence>
<dbReference type="PANTHER" id="PTHR45899:SF2">
    <property type="entry name" value="RHO GTPASE ACTIVATING PROTEIN AT 15B, ISOFORM C"/>
    <property type="match status" value="1"/>
</dbReference>
<dbReference type="SUPFAM" id="SSF50729">
    <property type="entry name" value="PH domain-like"/>
    <property type="match status" value="1"/>
</dbReference>
<dbReference type="EMBL" id="CAJHNH020005190">
    <property type="protein sequence ID" value="CAG5132225.1"/>
    <property type="molecule type" value="Genomic_DNA"/>
</dbReference>
<dbReference type="InterPro" id="IPR008936">
    <property type="entry name" value="Rho_GTPase_activation_prot"/>
</dbReference>
<dbReference type="GO" id="GO:0005737">
    <property type="term" value="C:cytoplasm"/>
    <property type="evidence" value="ECO:0007669"/>
    <property type="project" value="TreeGrafter"/>
</dbReference>
<name>A0A8S3ZX90_9EUPU</name>